<reference evidence="12 13" key="1">
    <citation type="submission" date="2017-06" db="EMBL/GenBank/DDBJ databases">
        <title>Genome sequencing of cyanobaciteial culture collection at National Institute for Environmental Studies (NIES).</title>
        <authorList>
            <person name="Hirose Y."/>
            <person name="Shimura Y."/>
            <person name="Fujisawa T."/>
            <person name="Nakamura Y."/>
            <person name="Kawachi M."/>
        </authorList>
    </citation>
    <scope>NUCLEOTIDE SEQUENCE [LARGE SCALE GENOMIC DNA]</scope>
    <source>
        <strain evidence="12 13">NIES-267</strain>
    </source>
</reference>
<dbReference type="SUPFAM" id="SSF90123">
    <property type="entry name" value="ABC transporter transmembrane region"/>
    <property type="match status" value="1"/>
</dbReference>
<evidence type="ECO:0000259" key="11">
    <source>
        <dbReference type="PROSITE" id="PS50929"/>
    </source>
</evidence>
<dbReference type="Proteomes" id="UP000218418">
    <property type="component" value="Chromosome"/>
</dbReference>
<evidence type="ECO:0000256" key="5">
    <source>
        <dbReference type="ARBA" id="ARBA00022741"/>
    </source>
</evidence>
<dbReference type="PANTHER" id="PTHR43394">
    <property type="entry name" value="ATP-DEPENDENT PERMEASE MDL1, MITOCHONDRIAL"/>
    <property type="match status" value="1"/>
</dbReference>
<dbReference type="GO" id="GO:0016887">
    <property type="term" value="F:ATP hydrolysis activity"/>
    <property type="evidence" value="ECO:0007669"/>
    <property type="project" value="InterPro"/>
</dbReference>
<evidence type="ECO:0000256" key="9">
    <source>
        <dbReference type="SAM" id="Phobius"/>
    </source>
</evidence>
<dbReference type="Pfam" id="PF00005">
    <property type="entry name" value="ABC_tran"/>
    <property type="match status" value="1"/>
</dbReference>
<dbReference type="InterPro" id="IPR036640">
    <property type="entry name" value="ABC1_TM_sf"/>
</dbReference>
<feature type="domain" description="ABC transporter" evidence="10">
    <location>
        <begin position="359"/>
        <end position="599"/>
    </location>
</feature>
<evidence type="ECO:0000313" key="12">
    <source>
        <dbReference type="EMBL" id="BAY87294.1"/>
    </source>
</evidence>
<feature type="transmembrane region" description="Helical" evidence="9">
    <location>
        <begin position="179"/>
        <end position="197"/>
    </location>
</feature>
<evidence type="ECO:0000256" key="1">
    <source>
        <dbReference type="ARBA" id="ARBA00004651"/>
    </source>
</evidence>
<feature type="transmembrane region" description="Helical" evidence="9">
    <location>
        <begin position="256"/>
        <end position="284"/>
    </location>
</feature>
<sequence length="605" mass="68237">MQAGKKLKEKFQSTQRLLPALRLVWQSSPRWTIARVFILIVQGILPVVAIYLGKLIIDTVAASLTTVDKAAAFNHVIIFVVLAAAVALLTNLANSLGQLVTNAHSQRVTDYMQGIIQAKSIAADLEYYENPEYYNVLQRAQQEAPYRPPMILNRLAQVGQNAITLVGMIALLLSLHWGIPGVLFVASLPAMLVRVKYSQIMYRWQRRKTPMERQAAYLGYMLTVDQFAKEIRLFNLGTHFSQAYRRIRRQIYKESVAILTGRSLASFAVETITAILIFGIYSYIIYQTINGVLRLGDLVLYYQALQRGQGNIKGLLNSISALYEDNLFLANLYEFLDIEPKLIDPPNPQPIPLPMKTGIEFKNVGFQYSTTTRQALKNINLTIKPGEVVALVGENGSGKTTLIKLLCRLYDPTEGRITIDGIDLSKFKTEELRRQISVIFQDYAKYHFTAQENIWLGNIDLPPQSDSIIQAARRSGADDVIKKLPKGYDTILGKLFDKGEELSIGQWQKVALARAFLRDSQLIVLDEPTSAMDPKAEYEVFDKFRQLIKNQSAILISHRLSTVKMADRIYVMDSGTIVEGGTHEELMKLEGTYAHLFEIQASQYM</sequence>
<keyword evidence="8 9" id="KW-0472">Membrane</keyword>
<evidence type="ECO:0000256" key="3">
    <source>
        <dbReference type="ARBA" id="ARBA00022475"/>
    </source>
</evidence>
<keyword evidence="5" id="KW-0547">Nucleotide-binding</keyword>
<protein>
    <submittedName>
        <fullName evidence="12">ABC transporter, ATP-binding/permease protein</fullName>
    </submittedName>
</protein>
<accession>A0A1Z4M1B6</accession>
<dbReference type="PROSITE" id="PS50893">
    <property type="entry name" value="ABC_TRANSPORTER_2"/>
    <property type="match status" value="1"/>
</dbReference>
<dbReference type="AlphaFoldDB" id="A0A1Z4M1B6"/>
<organism evidence="12 13">
    <name type="scientific">Calothrix parasitica NIES-267</name>
    <dbReference type="NCBI Taxonomy" id="1973488"/>
    <lineage>
        <taxon>Bacteria</taxon>
        <taxon>Bacillati</taxon>
        <taxon>Cyanobacteriota</taxon>
        <taxon>Cyanophyceae</taxon>
        <taxon>Nostocales</taxon>
        <taxon>Calotrichaceae</taxon>
        <taxon>Calothrix</taxon>
    </lineage>
</organism>
<dbReference type="OrthoDB" id="9762790at2"/>
<feature type="transmembrane region" description="Helical" evidence="9">
    <location>
        <begin position="155"/>
        <end position="173"/>
    </location>
</feature>
<gene>
    <name evidence="12" type="ORF">NIES267_68150</name>
</gene>
<keyword evidence="3" id="KW-1003">Cell membrane</keyword>
<dbReference type="SUPFAM" id="SSF52540">
    <property type="entry name" value="P-loop containing nucleoside triphosphate hydrolases"/>
    <property type="match status" value="1"/>
</dbReference>
<name>A0A1Z4M1B6_9CYAN</name>
<dbReference type="EMBL" id="AP018227">
    <property type="protein sequence ID" value="BAY87294.1"/>
    <property type="molecule type" value="Genomic_DNA"/>
</dbReference>
<dbReference type="Gene3D" id="3.40.50.300">
    <property type="entry name" value="P-loop containing nucleotide triphosphate hydrolases"/>
    <property type="match status" value="1"/>
</dbReference>
<evidence type="ECO:0000256" key="8">
    <source>
        <dbReference type="ARBA" id="ARBA00023136"/>
    </source>
</evidence>
<proteinExistence type="predicted"/>
<dbReference type="FunFam" id="3.40.50.300:FF:000221">
    <property type="entry name" value="Multidrug ABC transporter ATP-binding protein"/>
    <property type="match status" value="1"/>
</dbReference>
<evidence type="ECO:0000256" key="2">
    <source>
        <dbReference type="ARBA" id="ARBA00022448"/>
    </source>
</evidence>
<dbReference type="InterPro" id="IPR003439">
    <property type="entry name" value="ABC_transporter-like_ATP-bd"/>
</dbReference>
<keyword evidence="13" id="KW-1185">Reference proteome</keyword>
<dbReference type="InterPro" id="IPR011527">
    <property type="entry name" value="ABC1_TM_dom"/>
</dbReference>
<keyword evidence="6 12" id="KW-0067">ATP-binding</keyword>
<evidence type="ECO:0000256" key="6">
    <source>
        <dbReference type="ARBA" id="ARBA00022840"/>
    </source>
</evidence>
<keyword evidence="4 9" id="KW-0812">Transmembrane</keyword>
<dbReference type="InterPro" id="IPR039421">
    <property type="entry name" value="Type_1_exporter"/>
</dbReference>
<dbReference type="InterPro" id="IPR003593">
    <property type="entry name" value="AAA+_ATPase"/>
</dbReference>
<dbReference type="GO" id="GO:0015421">
    <property type="term" value="F:ABC-type oligopeptide transporter activity"/>
    <property type="evidence" value="ECO:0007669"/>
    <property type="project" value="TreeGrafter"/>
</dbReference>
<dbReference type="GO" id="GO:0005886">
    <property type="term" value="C:plasma membrane"/>
    <property type="evidence" value="ECO:0007669"/>
    <property type="project" value="UniProtKB-SubCell"/>
</dbReference>
<comment type="subcellular location">
    <subcellularLocation>
        <location evidence="1">Cell membrane</location>
        <topology evidence="1">Multi-pass membrane protein</topology>
    </subcellularLocation>
</comment>
<dbReference type="PANTHER" id="PTHR43394:SF1">
    <property type="entry name" value="ATP-BINDING CASSETTE SUB-FAMILY B MEMBER 10, MITOCHONDRIAL"/>
    <property type="match status" value="1"/>
</dbReference>
<feature type="domain" description="ABC transmembrane type-1" evidence="11">
    <location>
        <begin position="36"/>
        <end position="324"/>
    </location>
</feature>
<dbReference type="Gene3D" id="1.20.1560.10">
    <property type="entry name" value="ABC transporter type 1, transmembrane domain"/>
    <property type="match status" value="1"/>
</dbReference>
<dbReference type="GO" id="GO:0005524">
    <property type="term" value="F:ATP binding"/>
    <property type="evidence" value="ECO:0007669"/>
    <property type="project" value="UniProtKB-KW"/>
</dbReference>
<keyword evidence="7 9" id="KW-1133">Transmembrane helix</keyword>
<evidence type="ECO:0000313" key="13">
    <source>
        <dbReference type="Proteomes" id="UP000218418"/>
    </source>
</evidence>
<evidence type="ECO:0000256" key="4">
    <source>
        <dbReference type="ARBA" id="ARBA00022692"/>
    </source>
</evidence>
<feature type="transmembrane region" description="Helical" evidence="9">
    <location>
        <begin position="32"/>
        <end position="52"/>
    </location>
</feature>
<evidence type="ECO:0000256" key="7">
    <source>
        <dbReference type="ARBA" id="ARBA00022989"/>
    </source>
</evidence>
<dbReference type="PROSITE" id="PS50929">
    <property type="entry name" value="ABC_TM1F"/>
    <property type="match status" value="1"/>
</dbReference>
<keyword evidence="2" id="KW-0813">Transport</keyword>
<feature type="transmembrane region" description="Helical" evidence="9">
    <location>
        <begin position="72"/>
        <end position="93"/>
    </location>
</feature>
<dbReference type="InterPro" id="IPR027417">
    <property type="entry name" value="P-loop_NTPase"/>
</dbReference>
<dbReference type="SMART" id="SM00382">
    <property type="entry name" value="AAA"/>
    <property type="match status" value="1"/>
</dbReference>
<evidence type="ECO:0000259" key="10">
    <source>
        <dbReference type="PROSITE" id="PS50893"/>
    </source>
</evidence>